<organism evidence="5 6">
    <name type="scientific">Xylaria grammica</name>
    <dbReference type="NCBI Taxonomy" id="363999"/>
    <lineage>
        <taxon>Eukaryota</taxon>
        <taxon>Fungi</taxon>
        <taxon>Dikarya</taxon>
        <taxon>Ascomycota</taxon>
        <taxon>Pezizomycotina</taxon>
        <taxon>Sordariomycetes</taxon>
        <taxon>Xylariomycetidae</taxon>
        <taxon>Xylariales</taxon>
        <taxon>Xylariaceae</taxon>
        <taxon>Xylaria</taxon>
    </lineage>
</organism>
<evidence type="ECO:0000313" key="6">
    <source>
        <dbReference type="Proteomes" id="UP000286045"/>
    </source>
</evidence>
<keyword evidence="3" id="KW-0865">Zymogen</keyword>
<keyword evidence="6" id="KW-1185">Reference proteome</keyword>
<dbReference type="Pfam" id="PF00656">
    <property type="entry name" value="Peptidase_C14"/>
    <property type="match status" value="1"/>
</dbReference>
<evidence type="ECO:0000313" key="5">
    <source>
        <dbReference type="EMBL" id="RWA14689.1"/>
    </source>
</evidence>
<gene>
    <name evidence="5" type="ORF">EKO27_g402</name>
</gene>
<dbReference type="GO" id="GO:0006915">
    <property type="term" value="P:apoptotic process"/>
    <property type="evidence" value="ECO:0007669"/>
    <property type="project" value="UniProtKB-KW"/>
</dbReference>
<evidence type="ECO:0000256" key="1">
    <source>
        <dbReference type="ARBA" id="ARBA00022703"/>
    </source>
</evidence>
<name>A0A439DJU7_9PEZI</name>
<keyword evidence="1" id="KW-0053">Apoptosis</keyword>
<protein>
    <recommendedName>
        <fullName evidence="4">Peptidase C14 caspase domain-containing protein</fullName>
    </recommendedName>
</protein>
<keyword evidence="2" id="KW-0645">Protease</keyword>
<dbReference type="InterPro" id="IPR011600">
    <property type="entry name" value="Pept_C14_caspase"/>
</dbReference>
<accession>A0A439DJU7</accession>
<keyword evidence="2" id="KW-0788">Thiol protease</keyword>
<comment type="caution">
    <text evidence="5">The sequence shown here is derived from an EMBL/GenBank/DDBJ whole genome shotgun (WGS) entry which is preliminary data.</text>
</comment>
<dbReference type="SUPFAM" id="SSF52129">
    <property type="entry name" value="Caspase-like"/>
    <property type="match status" value="1"/>
</dbReference>
<dbReference type="InterPro" id="IPR029030">
    <property type="entry name" value="Caspase-like_dom_sf"/>
</dbReference>
<dbReference type="GO" id="GO:0004197">
    <property type="term" value="F:cysteine-type endopeptidase activity"/>
    <property type="evidence" value="ECO:0007669"/>
    <property type="project" value="InterPro"/>
</dbReference>
<keyword evidence="2" id="KW-0378">Hydrolase</keyword>
<reference evidence="5 6" key="1">
    <citation type="submission" date="2018-12" db="EMBL/GenBank/DDBJ databases">
        <title>Draft genome sequence of Xylaria grammica IHI A82.</title>
        <authorList>
            <person name="Buettner E."/>
            <person name="Kellner H."/>
        </authorList>
    </citation>
    <scope>NUCLEOTIDE SEQUENCE [LARGE SCALE GENOMIC DNA]</scope>
    <source>
        <strain evidence="5 6">IHI A82</strain>
    </source>
</reference>
<dbReference type="Gene3D" id="3.40.50.1460">
    <property type="match status" value="1"/>
</dbReference>
<dbReference type="GO" id="GO:0006508">
    <property type="term" value="P:proteolysis"/>
    <property type="evidence" value="ECO:0007669"/>
    <property type="project" value="InterPro"/>
</dbReference>
<feature type="domain" description="Peptidase C14 caspase" evidence="4">
    <location>
        <begin position="2"/>
        <end position="239"/>
    </location>
</feature>
<proteinExistence type="predicted"/>
<evidence type="ECO:0000256" key="2">
    <source>
        <dbReference type="ARBA" id="ARBA00022807"/>
    </source>
</evidence>
<dbReference type="EMBL" id="RYZI01000005">
    <property type="protein sequence ID" value="RWA14689.1"/>
    <property type="molecule type" value="Genomic_DNA"/>
</dbReference>
<dbReference type="Proteomes" id="UP000286045">
    <property type="component" value="Unassembled WGS sequence"/>
</dbReference>
<evidence type="ECO:0000256" key="3">
    <source>
        <dbReference type="ARBA" id="ARBA00023145"/>
    </source>
</evidence>
<dbReference type="AlphaFoldDB" id="A0A439DJU7"/>
<sequence length="675" mass="73286">MNDVERMDRVLRRMGFETFRCSGPDATRAGILEAWEQFINELCADDAVVVYYSGHGGLAASAEPADRSFEAPDPPTPWRYQFLVPMDFDEFDEAGGDSDEGDGRTGFRGILDIELSALVRDTTARTPNLTLILDCCYAGRMARDPTAATVVAPRTISTTAACGEGCGGRFAAVSRYADSLCRQGRLPTDLHIEQSPYAVRIAAAAAGETAWEYRSQVIGVDGVWHGALTEALLCILEGGDGESLGDAGDSGSNAAVMSWRTVMLRVAELVNVRFPYQHPEVAGPADRLPFQVRELVDGAFHIRMEGNSTRSAVIQAGRVSGVREGNIYTVVPFGVDKAAGGASNKWLGEAMVTSATPFKATADFIPRDPAKGAKLPTEGALAFLKYDALYRWPVLLPPGLERLAATVQKSRFVRPRNLDDGDLVLAEFREWPGRITLHNNRGRDIALVYTTRESLGLEDRLVEAAEQLARGQHLLSLSSGGPAHLLQHEIEVKFGLVDEGGHRGRTIRQDGTDSIFEGDRVYIELINRGLETVHVWVFDVNATGQVKLVSKSSPRGVELPSGRVEVLGAARHLRGLKGLAVGWPAALSQSRGEPVEETLVFICTSSPVDLSHLCQANKPSAARMNLSFLEQLTSTILSGESRKATAIEDDDEVVRYATIRIPMLLFPKASLTDPK</sequence>
<evidence type="ECO:0000259" key="4">
    <source>
        <dbReference type="Pfam" id="PF00656"/>
    </source>
</evidence>